<sequence>MRRKVLISLLLVSVILSMPIAYAISDHNSAEYMHVYHMTIKFQEENAEVSLYYNLDFFSSIYTLFLGSRNLEQTFENFLYEFDSIEIKEIGRNYAIINVYDISREADQYYLHDSKKLAAPVDVLTIVYPNGAQRAHNDVDATPNIFYSKA</sequence>
<name>A0A424Z0N4_9EURY</name>
<gene>
    <name evidence="1" type="ORF">D5R95_03435</name>
</gene>
<evidence type="ECO:0000313" key="2">
    <source>
        <dbReference type="Proteomes" id="UP000284763"/>
    </source>
</evidence>
<dbReference type="EMBL" id="QZAB01000230">
    <property type="protein sequence ID" value="RQD87751.1"/>
    <property type="molecule type" value="Genomic_DNA"/>
</dbReference>
<organism evidence="1 2">
    <name type="scientific">Methanosalsum natronophilum</name>
    <dbReference type="NCBI Taxonomy" id="768733"/>
    <lineage>
        <taxon>Archaea</taxon>
        <taxon>Methanobacteriati</taxon>
        <taxon>Methanobacteriota</taxon>
        <taxon>Stenosarchaea group</taxon>
        <taxon>Methanomicrobia</taxon>
        <taxon>Methanosarcinales</taxon>
        <taxon>Methanosarcinaceae</taxon>
        <taxon>Methanosalsum</taxon>
    </lineage>
</organism>
<proteinExistence type="predicted"/>
<accession>A0A424Z0N4</accession>
<dbReference type="AlphaFoldDB" id="A0A424Z0N4"/>
<comment type="caution">
    <text evidence="1">The sequence shown here is derived from an EMBL/GenBank/DDBJ whole genome shotgun (WGS) entry which is preliminary data.</text>
</comment>
<protein>
    <submittedName>
        <fullName evidence="1">Uncharacterized protein</fullName>
    </submittedName>
</protein>
<dbReference type="Proteomes" id="UP000284763">
    <property type="component" value="Unassembled WGS sequence"/>
</dbReference>
<evidence type="ECO:0000313" key="1">
    <source>
        <dbReference type="EMBL" id="RQD87751.1"/>
    </source>
</evidence>
<reference evidence="1 2" key="1">
    <citation type="submission" date="2018-08" db="EMBL/GenBank/DDBJ databases">
        <title>The metabolism and importance of syntrophic acetate oxidation coupled to methane or sulfide production in haloalkaline environments.</title>
        <authorList>
            <person name="Timmers P.H.A."/>
            <person name="Vavourakis C.D."/>
            <person name="Sorokin D.Y."/>
            <person name="Sinninghe Damste J.S."/>
            <person name="Muyzer G."/>
            <person name="Stams A.J.M."/>
            <person name="Plugge C.M."/>
        </authorList>
    </citation>
    <scope>NUCLEOTIDE SEQUENCE [LARGE SCALE GENOMIC DNA]</scope>
    <source>
        <strain evidence="1">MSAO_Arc3</strain>
    </source>
</reference>